<evidence type="ECO:0000256" key="4">
    <source>
        <dbReference type="ARBA" id="ARBA00022984"/>
    </source>
</evidence>
<organism evidence="9 10">
    <name type="scientific">Solirubrobacter phytolaccae</name>
    <dbReference type="NCBI Taxonomy" id="1404360"/>
    <lineage>
        <taxon>Bacteria</taxon>
        <taxon>Bacillati</taxon>
        <taxon>Actinomycetota</taxon>
        <taxon>Thermoleophilia</taxon>
        <taxon>Solirubrobacterales</taxon>
        <taxon>Solirubrobacteraceae</taxon>
        <taxon>Solirubrobacter</taxon>
    </lineage>
</organism>
<evidence type="ECO:0000256" key="6">
    <source>
        <dbReference type="PROSITE-ProRule" id="PRU01373"/>
    </source>
</evidence>
<proteinExistence type="predicted"/>
<dbReference type="Gene3D" id="2.40.440.10">
    <property type="entry name" value="L,D-transpeptidase catalytic domain-like"/>
    <property type="match status" value="1"/>
</dbReference>
<evidence type="ECO:0000256" key="5">
    <source>
        <dbReference type="ARBA" id="ARBA00023316"/>
    </source>
</evidence>
<name>A0A9X3SD95_9ACTN</name>
<accession>A0A9X3SD95</accession>
<feature type="domain" description="L,D-TPase catalytic" evidence="8">
    <location>
        <begin position="112"/>
        <end position="229"/>
    </location>
</feature>
<keyword evidence="5 6" id="KW-0961">Cell wall biogenesis/degradation</keyword>
<dbReference type="InterPro" id="IPR038063">
    <property type="entry name" value="Transpep_catalytic_dom"/>
</dbReference>
<dbReference type="GO" id="GO:0071555">
    <property type="term" value="P:cell wall organization"/>
    <property type="evidence" value="ECO:0007669"/>
    <property type="project" value="UniProtKB-UniRule"/>
</dbReference>
<keyword evidence="4 6" id="KW-0573">Peptidoglycan synthesis</keyword>
<protein>
    <submittedName>
        <fullName evidence="9">L,D-transpeptidase</fullName>
    </submittedName>
</protein>
<dbReference type="PANTHER" id="PTHR30582">
    <property type="entry name" value="L,D-TRANSPEPTIDASE"/>
    <property type="match status" value="1"/>
</dbReference>
<dbReference type="GO" id="GO:0016740">
    <property type="term" value="F:transferase activity"/>
    <property type="evidence" value="ECO:0007669"/>
    <property type="project" value="UniProtKB-KW"/>
</dbReference>
<evidence type="ECO:0000256" key="3">
    <source>
        <dbReference type="ARBA" id="ARBA00022960"/>
    </source>
</evidence>
<keyword evidence="3 6" id="KW-0133">Cell shape</keyword>
<dbReference type="GO" id="GO:0071972">
    <property type="term" value="F:peptidoglycan L,D-transpeptidase activity"/>
    <property type="evidence" value="ECO:0007669"/>
    <property type="project" value="TreeGrafter"/>
</dbReference>
<sequence length="229" mass="25582">MRRASLALAVVATVAWTQPAQAERLSDEHTLSRWAYPERLGWARSAPSTAARRVVRLRALTEDGRPELYLALRDRVGADGRRWIELRLPRRPNGSRGWVPRAYLSRLRVVRTALEIDRTRLRAWLRRDGRVVWTARVGVGAQGTPTPAGRFYVREKLRGDGARYGPWAIGTSAYSALSDWPGGGVVGIHGTDRPDLIPGRPSHGCVRLANRDVAALVRRLPLGTPIWVH</sequence>
<comment type="caution">
    <text evidence="9">The sequence shown here is derived from an EMBL/GenBank/DDBJ whole genome shotgun (WGS) entry which is preliminary data.</text>
</comment>
<evidence type="ECO:0000313" key="10">
    <source>
        <dbReference type="Proteomes" id="UP001147653"/>
    </source>
</evidence>
<feature type="active site" description="Nucleophile" evidence="6">
    <location>
        <position position="205"/>
    </location>
</feature>
<dbReference type="CDD" id="cd16913">
    <property type="entry name" value="YkuD_like"/>
    <property type="match status" value="1"/>
</dbReference>
<keyword evidence="10" id="KW-1185">Reference proteome</keyword>
<dbReference type="RefSeq" id="WP_270027814.1">
    <property type="nucleotide sequence ID" value="NZ_JAPDDP010000053.1"/>
</dbReference>
<dbReference type="EMBL" id="JAPDDP010000053">
    <property type="protein sequence ID" value="MDA0183425.1"/>
    <property type="molecule type" value="Genomic_DNA"/>
</dbReference>
<reference evidence="9" key="1">
    <citation type="submission" date="2022-10" db="EMBL/GenBank/DDBJ databases">
        <title>The WGS of Solirubrobacter phytolaccae KCTC 29190.</title>
        <authorList>
            <person name="Jiang Z."/>
        </authorList>
    </citation>
    <scope>NUCLEOTIDE SEQUENCE</scope>
    <source>
        <strain evidence="9">KCTC 29190</strain>
    </source>
</reference>
<comment type="pathway">
    <text evidence="1 6">Cell wall biogenesis; peptidoglycan biosynthesis.</text>
</comment>
<dbReference type="AlphaFoldDB" id="A0A9X3SD95"/>
<dbReference type="InterPro" id="IPR050979">
    <property type="entry name" value="LD-transpeptidase"/>
</dbReference>
<evidence type="ECO:0000313" key="9">
    <source>
        <dbReference type="EMBL" id="MDA0183425.1"/>
    </source>
</evidence>
<evidence type="ECO:0000259" key="8">
    <source>
        <dbReference type="PROSITE" id="PS52029"/>
    </source>
</evidence>
<feature type="chain" id="PRO_5040849796" evidence="7">
    <location>
        <begin position="23"/>
        <end position="229"/>
    </location>
</feature>
<dbReference type="Proteomes" id="UP001147653">
    <property type="component" value="Unassembled WGS sequence"/>
</dbReference>
<dbReference type="PROSITE" id="PS52029">
    <property type="entry name" value="LD_TPASE"/>
    <property type="match status" value="1"/>
</dbReference>
<gene>
    <name evidence="9" type="ORF">OJ997_24155</name>
</gene>
<dbReference type="Pfam" id="PF03734">
    <property type="entry name" value="YkuD"/>
    <property type="match status" value="1"/>
</dbReference>
<evidence type="ECO:0000256" key="7">
    <source>
        <dbReference type="SAM" id="SignalP"/>
    </source>
</evidence>
<feature type="active site" description="Proton donor/acceptor" evidence="6">
    <location>
        <position position="189"/>
    </location>
</feature>
<evidence type="ECO:0000256" key="1">
    <source>
        <dbReference type="ARBA" id="ARBA00004752"/>
    </source>
</evidence>
<dbReference type="GO" id="GO:0008360">
    <property type="term" value="P:regulation of cell shape"/>
    <property type="evidence" value="ECO:0007669"/>
    <property type="project" value="UniProtKB-UniRule"/>
</dbReference>
<keyword evidence="7" id="KW-0732">Signal</keyword>
<dbReference type="SUPFAM" id="SSF141523">
    <property type="entry name" value="L,D-transpeptidase catalytic domain-like"/>
    <property type="match status" value="1"/>
</dbReference>
<keyword evidence="2" id="KW-0808">Transferase</keyword>
<dbReference type="GO" id="GO:0005576">
    <property type="term" value="C:extracellular region"/>
    <property type="evidence" value="ECO:0007669"/>
    <property type="project" value="TreeGrafter"/>
</dbReference>
<evidence type="ECO:0000256" key="2">
    <source>
        <dbReference type="ARBA" id="ARBA00022679"/>
    </source>
</evidence>
<dbReference type="GO" id="GO:0018104">
    <property type="term" value="P:peptidoglycan-protein cross-linking"/>
    <property type="evidence" value="ECO:0007669"/>
    <property type="project" value="TreeGrafter"/>
</dbReference>
<feature type="signal peptide" evidence="7">
    <location>
        <begin position="1"/>
        <end position="22"/>
    </location>
</feature>
<dbReference type="InterPro" id="IPR005490">
    <property type="entry name" value="LD_TPept_cat_dom"/>
</dbReference>